<organism evidence="1 2">
    <name type="scientific">Dyadobacter pollutisoli</name>
    <dbReference type="NCBI Taxonomy" id="2910158"/>
    <lineage>
        <taxon>Bacteria</taxon>
        <taxon>Pseudomonadati</taxon>
        <taxon>Bacteroidota</taxon>
        <taxon>Cytophagia</taxon>
        <taxon>Cytophagales</taxon>
        <taxon>Spirosomataceae</taxon>
        <taxon>Dyadobacter</taxon>
    </lineage>
</organism>
<dbReference type="Proteomes" id="UP001164653">
    <property type="component" value="Chromosome"/>
</dbReference>
<dbReference type="KEGG" id="dpf:ON006_16250"/>
<evidence type="ECO:0000313" key="2">
    <source>
        <dbReference type="Proteomes" id="UP001164653"/>
    </source>
</evidence>
<evidence type="ECO:0000313" key="1">
    <source>
        <dbReference type="EMBL" id="WAC09304.1"/>
    </source>
</evidence>
<dbReference type="EMBL" id="CP112998">
    <property type="protein sequence ID" value="WAC09304.1"/>
    <property type="molecule type" value="Genomic_DNA"/>
</dbReference>
<dbReference type="AlphaFoldDB" id="A0A9E8N3Y0"/>
<evidence type="ECO:0008006" key="3">
    <source>
        <dbReference type="Google" id="ProtNLM"/>
    </source>
</evidence>
<accession>A0A9E8N3Y0</accession>
<proteinExistence type="predicted"/>
<keyword evidence="2" id="KW-1185">Reference proteome</keyword>
<protein>
    <recommendedName>
        <fullName evidence="3">DUF4369 domain-containing protein</fullName>
    </recommendedName>
</protein>
<dbReference type="RefSeq" id="WP_244822869.1">
    <property type="nucleotide sequence ID" value="NZ_CP112998.1"/>
</dbReference>
<reference evidence="1" key="1">
    <citation type="submission" date="2022-11" db="EMBL/GenBank/DDBJ databases">
        <title>Dyadobacter pollutisoli sp. nov., isolated from plastic dumped soil.</title>
        <authorList>
            <person name="Kim J.M."/>
            <person name="Kim K.R."/>
            <person name="Lee J.K."/>
            <person name="Hao L."/>
            <person name="Jeon C.O."/>
        </authorList>
    </citation>
    <scope>NUCLEOTIDE SEQUENCE</scope>
    <source>
        <strain evidence="1">U1</strain>
    </source>
</reference>
<gene>
    <name evidence="1" type="ORF">ON006_16250</name>
</gene>
<name>A0A9E8N3Y0_9BACT</name>
<sequence length="231" mass="26708">MYKILFLLAFVTNAFSQNVKISIDAPAVLNGRKAILLTREKGFAAVVHSIKLGFDTTHLQMDRNLVPDLYQLQVSQMKGSLTFFFDSGTQVRLDTTDVSKSVVTHSKSNPEWRMYWDSIQQPSDARLNAYVVKEVRARKKNQTDSLNYWVAQQDLERQEVLSKTGKFIFDHPRSYVSLYLLKINWYAFKNQGLFERLDPALAHHKNYKLLKEKRRVAKTSVTEIHSSGTKF</sequence>